<gene>
    <name evidence="2" type="ORF">GCM10007933_13270</name>
</gene>
<evidence type="ECO:0000256" key="1">
    <source>
        <dbReference type="SAM" id="SignalP"/>
    </source>
</evidence>
<feature type="signal peptide" evidence="1">
    <location>
        <begin position="1"/>
        <end position="18"/>
    </location>
</feature>
<keyword evidence="1" id="KW-0732">Signal</keyword>
<feature type="chain" id="PRO_5046929365" description="Calcineurin-like phosphoesterase domain-containing protein" evidence="1">
    <location>
        <begin position="19"/>
        <end position="616"/>
    </location>
</feature>
<evidence type="ECO:0000313" key="3">
    <source>
        <dbReference type="Proteomes" id="UP001157167"/>
    </source>
</evidence>
<dbReference type="EMBL" id="BSPX01000014">
    <property type="protein sequence ID" value="GLT21873.1"/>
    <property type="molecule type" value="Genomic_DNA"/>
</dbReference>
<dbReference type="SUPFAM" id="SSF56300">
    <property type="entry name" value="Metallo-dependent phosphatases"/>
    <property type="match status" value="1"/>
</dbReference>
<dbReference type="InterPro" id="IPR029052">
    <property type="entry name" value="Metallo-depent_PP-like"/>
</dbReference>
<protein>
    <recommendedName>
        <fullName evidence="4">Calcineurin-like phosphoesterase domain-containing protein</fullName>
    </recommendedName>
</protein>
<comment type="caution">
    <text evidence="2">The sequence shown here is derived from an EMBL/GenBank/DDBJ whole genome shotgun (WGS) entry which is preliminary data.</text>
</comment>
<dbReference type="Proteomes" id="UP001157167">
    <property type="component" value="Unassembled WGS sequence"/>
</dbReference>
<accession>A0ABQ6F8H0</accession>
<name>A0ABQ6F8H0_9RHOO</name>
<dbReference type="RefSeq" id="WP_284187259.1">
    <property type="nucleotide sequence ID" value="NZ_BSPX01000014.1"/>
</dbReference>
<evidence type="ECO:0008006" key="4">
    <source>
        <dbReference type="Google" id="ProtNLM"/>
    </source>
</evidence>
<proteinExistence type="predicted"/>
<evidence type="ECO:0000313" key="2">
    <source>
        <dbReference type="EMBL" id="GLT21873.1"/>
    </source>
</evidence>
<reference evidence="3" key="1">
    <citation type="journal article" date="2019" name="Int. J. Syst. Evol. Microbiol.">
        <title>The Global Catalogue of Microorganisms (GCM) 10K type strain sequencing project: providing services to taxonomists for standard genome sequencing and annotation.</title>
        <authorList>
            <consortium name="The Broad Institute Genomics Platform"/>
            <consortium name="The Broad Institute Genome Sequencing Center for Infectious Disease"/>
            <person name="Wu L."/>
            <person name="Ma J."/>
        </authorList>
    </citation>
    <scope>NUCLEOTIDE SEQUENCE [LARGE SCALE GENOMIC DNA]</scope>
    <source>
        <strain evidence="3">NBRC 102407</strain>
    </source>
</reference>
<organism evidence="2 3">
    <name type="scientific">Zoogloea oryzae</name>
    <dbReference type="NCBI Taxonomy" id="310767"/>
    <lineage>
        <taxon>Bacteria</taxon>
        <taxon>Pseudomonadati</taxon>
        <taxon>Pseudomonadota</taxon>
        <taxon>Betaproteobacteria</taxon>
        <taxon>Rhodocyclales</taxon>
        <taxon>Zoogloeaceae</taxon>
        <taxon>Zoogloea</taxon>
    </lineage>
</organism>
<keyword evidence="3" id="KW-1185">Reference proteome</keyword>
<sequence length="616" mass="68404">MNAYLLCGALLAAGAILSGCSGLPALHPPPPEAAGRYQPLTTPIIAVGDTQEHEATGMPMLDNDSAVDAYVEVAQRPPEQPLFGRKIFETVLTRHPDMPLLHLGDLLDVSCHSEAQRLQKVFELARQPGAILPGNHDGLLFGIFNYNVADIVRDPDSARWDRACRRGLWLSDERQAPPDQRTAFSKDDFIDSYLDGLIRGRGRLQGFVFNQETRDGHFGWKNPRPDGFVEAVEAHLTPENRYASSFIVQKLRLPPAPGAKRQVKLIGLDTNQLSVLVGTFDVLRGESPGDVGRVQADQIDAAMPWMEEARARGDIVVFAGHHNWRALGGRTRQRIESLMARADHPLVYLSAHTHSGFWTMHRVAGRPMLELNVSSLSDWPVAYRQIHFEYDEAARRLKVVAALMPNRGTPPASDAELLAAWEAATCAGDGVPDARLKARDLQLVSAQREARGSLMDWLYASMWKYCDGCQALMYEHGHRYLDLLLREIRQARIDLGADSDGLEPRRLPLSCQPGGGLVGCVETLLAAPVGGALKPSVALFREKAELVDRVNTRMDQLHNPRVRAYMSCRAVLAAKEDFELTPERFKPKRNLARRLAGDYFRSEASVGMDWETPQSQ</sequence>